<feature type="non-terminal residue" evidence="2">
    <location>
        <position position="1"/>
    </location>
</feature>
<reference evidence="2" key="1">
    <citation type="submission" date="2020-02" db="EMBL/GenBank/DDBJ databases">
        <authorList>
            <person name="Meier V. D."/>
        </authorList>
    </citation>
    <scope>NUCLEOTIDE SEQUENCE</scope>
    <source>
        <strain evidence="2">AVDCRST_MAG82</strain>
    </source>
</reference>
<dbReference type="EMBL" id="CADCVA010000269">
    <property type="protein sequence ID" value="CAA9428022.1"/>
    <property type="molecule type" value="Genomic_DNA"/>
</dbReference>
<evidence type="ECO:0000313" key="2">
    <source>
        <dbReference type="EMBL" id="CAA9428022.1"/>
    </source>
</evidence>
<accession>A0A6J4Q4I3</accession>
<feature type="region of interest" description="Disordered" evidence="1">
    <location>
        <begin position="1"/>
        <end position="32"/>
    </location>
</feature>
<organism evidence="2">
    <name type="scientific">uncultured Rubrobacteraceae bacterium</name>
    <dbReference type="NCBI Taxonomy" id="349277"/>
    <lineage>
        <taxon>Bacteria</taxon>
        <taxon>Bacillati</taxon>
        <taxon>Actinomycetota</taxon>
        <taxon>Rubrobacteria</taxon>
        <taxon>Rubrobacterales</taxon>
        <taxon>Rubrobacteraceae</taxon>
        <taxon>environmental samples</taxon>
    </lineage>
</organism>
<sequence>DGGGGDGWRVARRRAHPRRAPDLHRSGRHPQL</sequence>
<evidence type="ECO:0000256" key="1">
    <source>
        <dbReference type="SAM" id="MobiDB-lite"/>
    </source>
</evidence>
<feature type="non-terminal residue" evidence="2">
    <location>
        <position position="32"/>
    </location>
</feature>
<proteinExistence type="predicted"/>
<dbReference type="AlphaFoldDB" id="A0A6J4Q4I3"/>
<protein>
    <submittedName>
        <fullName evidence="2">Uncharacterized protein</fullName>
    </submittedName>
</protein>
<gene>
    <name evidence="2" type="ORF">AVDCRST_MAG82-1899</name>
</gene>
<name>A0A6J4Q4I3_9ACTN</name>